<evidence type="ECO:0000313" key="11">
    <source>
        <dbReference type="Proteomes" id="UP001501523"/>
    </source>
</evidence>
<dbReference type="InterPro" id="IPR011990">
    <property type="entry name" value="TPR-like_helical_dom_sf"/>
</dbReference>
<name>A0ABN1ITH2_9GAMM</name>
<evidence type="ECO:0000256" key="5">
    <source>
        <dbReference type="ARBA" id="ARBA00022679"/>
    </source>
</evidence>
<comment type="pathway">
    <text evidence="1">Protein modification; protein glycosylation.</text>
</comment>
<dbReference type="Gene3D" id="3.40.50.2000">
    <property type="entry name" value="Glycogen Phosphorylase B"/>
    <property type="match status" value="1"/>
</dbReference>
<comment type="similarity">
    <text evidence="2">Belongs to the glycosyltransferase 41 family. O-GlcNAc transferase subfamily.</text>
</comment>
<dbReference type="Gene3D" id="1.25.40.10">
    <property type="entry name" value="Tetratricopeptide repeat domain"/>
    <property type="match status" value="2"/>
</dbReference>
<protein>
    <recommendedName>
        <fullName evidence="3">protein O-GlcNAc transferase</fullName>
        <ecNumber evidence="3">2.4.1.255</ecNumber>
    </recommendedName>
</protein>
<evidence type="ECO:0000256" key="1">
    <source>
        <dbReference type="ARBA" id="ARBA00004922"/>
    </source>
</evidence>
<evidence type="ECO:0000256" key="6">
    <source>
        <dbReference type="ARBA" id="ARBA00022737"/>
    </source>
</evidence>
<keyword evidence="4" id="KW-0328">Glycosyltransferase</keyword>
<dbReference type="Pfam" id="PF13432">
    <property type="entry name" value="TPR_16"/>
    <property type="match status" value="2"/>
</dbReference>
<keyword evidence="5" id="KW-0808">Transferase</keyword>
<proteinExistence type="inferred from homology"/>
<dbReference type="Pfam" id="PF13844">
    <property type="entry name" value="Glyco_transf_41"/>
    <property type="match status" value="2"/>
</dbReference>
<dbReference type="Gene3D" id="3.40.50.11380">
    <property type="match status" value="1"/>
</dbReference>
<dbReference type="SUPFAM" id="SSF48452">
    <property type="entry name" value="TPR-like"/>
    <property type="match status" value="1"/>
</dbReference>
<gene>
    <name evidence="10" type="ORF">GCM10009105_31040</name>
</gene>
<dbReference type="EC" id="2.4.1.255" evidence="3"/>
<dbReference type="PROSITE" id="PS50005">
    <property type="entry name" value="TPR"/>
    <property type="match status" value="1"/>
</dbReference>
<feature type="domain" description="O-GlcNAc transferase C-terminal" evidence="9">
    <location>
        <begin position="310"/>
        <end position="484"/>
    </location>
</feature>
<feature type="repeat" description="TPR" evidence="8">
    <location>
        <begin position="77"/>
        <end position="110"/>
    </location>
</feature>
<evidence type="ECO:0000256" key="7">
    <source>
        <dbReference type="ARBA" id="ARBA00022803"/>
    </source>
</evidence>
<dbReference type="RefSeq" id="WP_343792763.1">
    <property type="nucleotide sequence ID" value="NZ_BAAAEU010000024.1"/>
</dbReference>
<dbReference type="InterPro" id="IPR019734">
    <property type="entry name" value="TPR_rpt"/>
</dbReference>
<keyword evidence="6" id="KW-0677">Repeat</keyword>
<dbReference type="EMBL" id="BAAAEU010000024">
    <property type="protein sequence ID" value="GAA0721050.1"/>
    <property type="molecule type" value="Genomic_DNA"/>
</dbReference>
<evidence type="ECO:0000256" key="3">
    <source>
        <dbReference type="ARBA" id="ARBA00011970"/>
    </source>
</evidence>
<comment type="caution">
    <text evidence="10">The sequence shown here is derived from an EMBL/GenBank/DDBJ whole genome shotgun (WGS) entry which is preliminary data.</text>
</comment>
<evidence type="ECO:0000256" key="4">
    <source>
        <dbReference type="ARBA" id="ARBA00022676"/>
    </source>
</evidence>
<feature type="domain" description="O-GlcNAc transferase C-terminal" evidence="9">
    <location>
        <begin position="494"/>
        <end position="678"/>
    </location>
</feature>
<dbReference type="SMART" id="SM00028">
    <property type="entry name" value="TPR"/>
    <property type="match status" value="6"/>
</dbReference>
<reference evidence="10 11" key="1">
    <citation type="journal article" date="2019" name="Int. J. Syst. Evol. Microbiol.">
        <title>The Global Catalogue of Microorganisms (GCM) 10K type strain sequencing project: providing services to taxonomists for standard genome sequencing and annotation.</title>
        <authorList>
            <consortium name="The Broad Institute Genomics Platform"/>
            <consortium name="The Broad Institute Genome Sequencing Center for Infectious Disease"/>
            <person name="Wu L."/>
            <person name="Ma J."/>
        </authorList>
    </citation>
    <scope>NUCLEOTIDE SEQUENCE [LARGE SCALE GENOMIC DNA]</scope>
    <source>
        <strain evidence="10 11">JCM 15421</strain>
    </source>
</reference>
<accession>A0ABN1ITH2</accession>
<dbReference type="PANTHER" id="PTHR44998:SF1">
    <property type="entry name" value="UDP-N-ACETYLGLUCOSAMINE--PEPTIDE N-ACETYLGLUCOSAMINYLTRANSFERASE 110 KDA SUBUNIT"/>
    <property type="match status" value="1"/>
</dbReference>
<dbReference type="SUPFAM" id="SSF53756">
    <property type="entry name" value="UDP-Glycosyltransferase/glycogen phosphorylase"/>
    <property type="match status" value="1"/>
</dbReference>
<sequence length="700" mass="74689">MSQPIPSDLSTALDQLVHLFDSGRPDLAASEAIVLRSRFPREAEVARLHAIALLQLGRVADARAALAEAHALAPQSVEVLCNLGSVLLAGGETAAALAALEQAIALEPEHPAALNGLGNARRAAGDLEGARDAYAGATRAAPDHSGAWLNLAAIELALGDHAAAERDARHALMLAPGHPEGLLLLGHLHAARRQYAEAEAAYAAGARSAPRDARFAYQCGLMAEEQKHLATAAQAHAHALALDPHFDRALGQLVFLRRQLCDWGSLDELSARLRARVAGNAGGIAPFGFLAEPASAAEQFRCARTHAAGIEAAMAPLRTRLAFARALSTLPATLRVGFVASGFGNHPTALLVVAMFEALREQAIEIHLFSTAPDDASALSLRLHAAAHAWHDAVGATPAALARTIHSAGIEVLVDLDGYCSGAMPEVFALRPAPVQVNWLAYPGTLAAPWIDYVIADRMVLPRSLCAQFSEQVVWLPRCFQPSDTTRRVDEPRARDACGLPETGVVYACFNNSFKINPASFERMLAVLRAVPDSVLWLLAAPDGADQRLRAEAVRRGVDATRLVFAPKVAHADYLARYRHADLFLDTAPYNAHTTASDSIWAGCPALTVPGETFASRVAASLNHHLGLPQLNARDDAEFIETAVRLGRDPAARAALRAELAERREYSGLFDMHGFATDFAAVLRKMAQRHRAGLDPAPLD</sequence>
<keyword evidence="11" id="KW-1185">Reference proteome</keyword>
<organism evidence="10 11">
    <name type="scientific">Dokdonella soli</name>
    <dbReference type="NCBI Taxonomy" id="529810"/>
    <lineage>
        <taxon>Bacteria</taxon>
        <taxon>Pseudomonadati</taxon>
        <taxon>Pseudomonadota</taxon>
        <taxon>Gammaproteobacteria</taxon>
        <taxon>Lysobacterales</taxon>
        <taxon>Rhodanobacteraceae</taxon>
        <taxon>Dokdonella</taxon>
    </lineage>
</organism>
<dbReference type="Pfam" id="PF13181">
    <property type="entry name" value="TPR_8"/>
    <property type="match status" value="1"/>
</dbReference>
<evidence type="ECO:0000256" key="2">
    <source>
        <dbReference type="ARBA" id="ARBA00005386"/>
    </source>
</evidence>
<evidence type="ECO:0000259" key="9">
    <source>
        <dbReference type="Pfam" id="PF13844"/>
    </source>
</evidence>
<dbReference type="PANTHER" id="PTHR44998">
    <property type="match status" value="1"/>
</dbReference>
<keyword evidence="7 8" id="KW-0802">TPR repeat</keyword>
<dbReference type="Proteomes" id="UP001501523">
    <property type="component" value="Unassembled WGS sequence"/>
</dbReference>
<dbReference type="InterPro" id="IPR029489">
    <property type="entry name" value="OGT/SEC/SPY_C"/>
</dbReference>
<evidence type="ECO:0000256" key="8">
    <source>
        <dbReference type="PROSITE-ProRule" id="PRU00339"/>
    </source>
</evidence>
<evidence type="ECO:0000313" key="10">
    <source>
        <dbReference type="EMBL" id="GAA0721050.1"/>
    </source>
</evidence>